<keyword evidence="9" id="KW-0524">Neurogenesis</keyword>
<evidence type="ECO:0000256" key="13">
    <source>
        <dbReference type="ARBA" id="ARBA00023170"/>
    </source>
</evidence>
<dbReference type="InterPro" id="IPR031148">
    <property type="entry name" value="Plexin"/>
</dbReference>
<dbReference type="Pfam" id="PF17960">
    <property type="entry name" value="TIG_plexin"/>
    <property type="match status" value="1"/>
</dbReference>
<keyword evidence="8" id="KW-0221">Differentiation</keyword>
<dbReference type="SUPFAM" id="SSF101912">
    <property type="entry name" value="Sema domain"/>
    <property type="match status" value="1"/>
</dbReference>
<evidence type="ECO:0000256" key="1">
    <source>
        <dbReference type="ARBA" id="ARBA00004251"/>
    </source>
</evidence>
<dbReference type="FunFam" id="2.60.40.10:FF:000071">
    <property type="entry name" value="Plexin A2"/>
    <property type="match status" value="1"/>
</dbReference>
<dbReference type="SMART" id="SM00429">
    <property type="entry name" value="IPT"/>
    <property type="match status" value="4"/>
</dbReference>
<dbReference type="SMART" id="SM00423">
    <property type="entry name" value="PSI"/>
    <property type="match status" value="3"/>
</dbReference>
<dbReference type="FunFam" id="3.10.20.90:FF:000213">
    <property type="entry name" value="Plexin A4, B"/>
    <property type="match status" value="1"/>
</dbReference>
<evidence type="ECO:0000256" key="16">
    <source>
        <dbReference type="SAM" id="Phobius"/>
    </source>
</evidence>
<dbReference type="GO" id="GO:0097374">
    <property type="term" value="P:sensory neuron axon guidance"/>
    <property type="evidence" value="ECO:0007669"/>
    <property type="project" value="TreeGrafter"/>
</dbReference>
<evidence type="ECO:0000256" key="5">
    <source>
        <dbReference type="ARBA" id="ARBA00022692"/>
    </source>
</evidence>
<dbReference type="SUPFAM" id="SSF81296">
    <property type="entry name" value="E set domains"/>
    <property type="match status" value="4"/>
</dbReference>
<dbReference type="GO" id="GO:0007162">
    <property type="term" value="P:negative regulation of cell adhesion"/>
    <property type="evidence" value="ECO:0007669"/>
    <property type="project" value="TreeGrafter"/>
</dbReference>
<dbReference type="OrthoDB" id="125363at2759"/>
<dbReference type="Gene3D" id="2.130.10.10">
    <property type="entry name" value="YVTN repeat-like/Quinoprotein amine dehydrogenase"/>
    <property type="match status" value="1"/>
</dbReference>
<dbReference type="Pfam" id="PF01437">
    <property type="entry name" value="PSI"/>
    <property type="match status" value="1"/>
</dbReference>
<evidence type="ECO:0000256" key="17">
    <source>
        <dbReference type="SAM" id="SignalP"/>
    </source>
</evidence>
<evidence type="ECO:0000256" key="2">
    <source>
        <dbReference type="ARBA" id="ARBA00010297"/>
    </source>
</evidence>
<gene>
    <name evidence="19" type="ORF">ACAOBT_LOCUS1113</name>
</gene>
<protein>
    <recommendedName>
        <fullName evidence="18">Sema domain-containing protein</fullName>
    </recommendedName>
</protein>
<evidence type="ECO:0000256" key="9">
    <source>
        <dbReference type="ARBA" id="ARBA00022902"/>
    </source>
</evidence>
<evidence type="ECO:0000256" key="8">
    <source>
        <dbReference type="ARBA" id="ARBA00022782"/>
    </source>
</evidence>
<keyword evidence="6 17" id="KW-0732">Signal</keyword>
<evidence type="ECO:0000259" key="18">
    <source>
        <dbReference type="PROSITE" id="PS51004"/>
    </source>
</evidence>
<dbReference type="Pfam" id="PF08337">
    <property type="entry name" value="Plexin_cytopl"/>
    <property type="match status" value="1"/>
</dbReference>
<name>A0A9P0JLZ8_ACAOB</name>
<accession>A0A9P0JLZ8</accession>
<dbReference type="InterPro" id="IPR014756">
    <property type="entry name" value="Ig_E-set"/>
</dbReference>
<evidence type="ECO:0000256" key="14">
    <source>
        <dbReference type="ARBA" id="ARBA00023180"/>
    </source>
</evidence>
<evidence type="ECO:0000256" key="6">
    <source>
        <dbReference type="ARBA" id="ARBA00022729"/>
    </source>
</evidence>
<dbReference type="InterPro" id="IPR041362">
    <property type="entry name" value="TIG2_plexin"/>
</dbReference>
<keyword evidence="3" id="KW-0217">Developmental protein</keyword>
<feature type="signal peptide" evidence="17">
    <location>
        <begin position="1"/>
        <end position="16"/>
    </location>
</feature>
<dbReference type="CDD" id="cd00603">
    <property type="entry name" value="IPT_PCSR"/>
    <property type="match status" value="1"/>
</dbReference>
<dbReference type="SUPFAM" id="SSF103575">
    <property type="entry name" value="Plexin repeat"/>
    <property type="match status" value="1"/>
</dbReference>
<dbReference type="InterPro" id="IPR002165">
    <property type="entry name" value="Plexin_repeat"/>
</dbReference>
<dbReference type="Pfam" id="PF01403">
    <property type="entry name" value="Sema"/>
    <property type="match status" value="1"/>
</dbReference>
<evidence type="ECO:0000256" key="15">
    <source>
        <dbReference type="PROSITE-ProRule" id="PRU00352"/>
    </source>
</evidence>
<dbReference type="Pfam" id="PF24479">
    <property type="entry name" value="PSI_PlexinA-B"/>
    <property type="match status" value="1"/>
</dbReference>
<organism evidence="19 20">
    <name type="scientific">Acanthoscelides obtectus</name>
    <name type="common">Bean weevil</name>
    <name type="synonym">Bruchus obtectus</name>
    <dbReference type="NCBI Taxonomy" id="200917"/>
    <lineage>
        <taxon>Eukaryota</taxon>
        <taxon>Metazoa</taxon>
        <taxon>Ecdysozoa</taxon>
        <taxon>Arthropoda</taxon>
        <taxon>Hexapoda</taxon>
        <taxon>Insecta</taxon>
        <taxon>Pterygota</taxon>
        <taxon>Neoptera</taxon>
        <taxon>Endopterygota</taxon>
        <taxon>Coleoptera</taxon>
        <taxon>Polyphaga</taxon>
        <taxon>Cucujiformia</taxon>
        <taxon>Chrysomeloidea</taxon>
        <taxon>Chrysomelidae</taxon>
        <taxon>Bruchinae</taxon>
        <taxon>Bruchini</taxon>
        <taxon>Acanthoscelides</taxon>
    </lineage>
</organism>
<dbReference type="CDD" id="cd12205">
    <property type="entry name" value="RasGAP_plexin"/>
    <property type="match status" value="1"/>
</dbReference>
<dbReference type="GO" id="GO:0005886">
    <property type="term" value="C:plasma membrane"/>
    <property type="evidence" value="ECO:0007669"/>
    <property type="project" value="UniProtKB-SubCell"/>
</dbReference>
<dbReference type="InterPro" id="IPR002909">
    <property type="entry name" value="IPT_dom"/>
</dbReference>
<feature type="domain" description="Sema" evidence="18">
    <location>
        <begin position="14"/>
        <end position="489"/>
    </location>
</feature>
<keyword evidence="11 16" id="KW-0472">Membrane</keyword>
<evidence type="ECO:0000256" key="12">
    <source>
        <dbReference type="ARBA" id="ARBA00023157"/>
    </source>
</evidence>
<dbReference type="FunFam" id="2.60.40.10:FF:000203">
    <property type="entry name" value="Plexin B2"/>
    <property type="match status" value="1"/>
</dbReference>
<dbReference type="GO" id="GO:0008360">
    <property type="term" value="P:regulation of cell shape"/>
    <property type="evidence" value="ECO:0007669"/>
    <property type="project" value="TreeGrafter"/>
</dbReference>
<dbReference type="EMBL" id="CAKOFQ010006661">
    <property type="protein sequence ID" value="CAH1955554.1"/>
    <property type="molecule type" value="Genomic_DNA"/>
</dbReference>
<dbReference type="GO" id="GO:0030334">
    <property type="term" value="P:regulation of cell migration"/>
    <property type="evidence" value="ECO:0007669"/>
    <property type="project" value="TreeGrafter"/>
</dbReference>
<comment type="caution">
    <text evidence="19">The sequence shown here is derived from an EMBL/GenBank/DDBJ whole genome shotgun (WGS) entry which is preliminary data.</text>
</comment>
<feature type="chain" id="PRO_5040365555" description="Sema domain-containing protein" evidence="17">
    <location>
        <begin position="17"/>
        <end position="1907"/>
    </location>
</feature>
<dbReference type="PROSITE" id="PS51004">
    <property type="entry name" value="SEMA"/>
    <property type="match status" value="1"/>
</dbReference>
<dbReference type="InterPro" id="IPR008936">
    <property type="entry name" value="Rho_GTPase_activation_prot"/>
</dbReference>
<dbReference type="SMART" id="SM00630">
    <property type="entry name" value="Sema"/>
    <property type="match status" value="1"/>
</dbReference>
<dbReference type="GO" id="GO:0050772">
    <property type="term" value="P:positive regulation of axonogenesis"/>
    <property type="evidence" value="ECO:0007669"/>
    <property type="project" value="TreeGrafter"/>
</dbReference>
<dbReference type="Pfam" id="PF18020">
    <property type="entry name" value="TIG_2"/>
    <property type="match status" value="1"/>
</dbReference>
<dbReference type="FunFam" id="2.60.40.10:FF:000728">
    <property type="entry name" value="Plexin D1"/>
    <property type="match status" value="1"/>
</dbReference>
<keyword evidence="20" id="KW-1185">Reference proteome</keyword>
<comment type="caution">
    <text evidence="15">Lacks conserved residue(s) required for the propagation of feature annotation.</text>
</comment>
<dbReference type="FunFam" id="1.10.506.10:FF:000027">
    <property type="entry name" value="Plexin A, isoform B"/>
    <property type="match status" value="1"/>
</dbReference>
<evidence type="ECO:0000256" key="7">
    <source>
        <dbReference type="ARBA" id="ARBA00022737"/>
    </source>
</evidence>
<comment type="similarity">
    <text evidence="2">Belongs to the plexin family.</text>
</comment>
<dbReference type="PANTHER" id="PTHR22625">
    <property type="entry name" value="PLEXIN"/>
    <property type="match status" value="1"/>
</dbReference>
<dbReference type="GO" id="GO:0008045">
    <property type="term" value="P:motor neuron axon guidance"/>
    <property type="evidence" value="ECO:0007669"/>
    <property type="project" value="TreeGrafter"/>
</dbReference>
<dbReference type="Pfam" id="PF20170">
    <property type="entry name" value="Plexin_RBD"/>
    <property type="match status" value="1"/>
</dbReference>
<keyword evidence="14" id="KW-0325">Glycoprotein</keyword>
<keyword evidence="5 16" id="KW-0812">Transmembrane</keyword>
<dbReference type="InterPro" id="IPR036352">
    <property type="entry name" value="Semap_dom_sf"/>
</dbReference>
<evidence type="ECO:0000256" key="4">
    <source>
        <dbReference type="ARBA" id="ARBA00022475"/>
    </source>
</evidence>
<keyword evidence="10 16" id="KW-1133">Transmembrane helix</keyword>
<dbReference type="Gene3D" id="3.10.20.90">
    <property type="entry name" value="Phosphatidylinositol 3-kinase Catalytic Subunit, Chain A, domain 1"/>
    <property type="match status" value="1"/>
</dbReference>
<dbReference type="GO" id="GO:0017154">
    <property type="term" value="F:semaphorin receptor activity"/>
    <property type="evidence" value="ECO:0007669"/>
    <property type="project" value="InterPro"/>
</dbReference>
<dbReference type="Gene3D" id="1.10.506.10">
    <property type="entry name" value="GTPase Activation - p120gap, domain 1"/>
    <property type="match status" value="1"/>
</dbReference>
<keyword evidence="13" id="KW-0675">Receptor</keyword>
<dbReference type="Pfam" id="PF01833">
    <property type="entry name" value="TIG"/>
    <property type="match status" value="3"/>
</dbReference>
<keyword evidence="12" id="KW-1015">Disulfide bond</keyword>
<dbReference type="InterPro" id="IPR015943">
    <property type="entry name" value="WD40/YVTN_repeat-like_dom_sf"/>
</dbReference>
<evidence type="ECO:0000313" key="20">
    <source>
        <dbReference type="Proteomes" id="UP001152888"/>
    </source>
</evidence>
<dbReference type="InterPro" id="IPR001627">
    <property type="entry name" value="Semap_dom"/>
</dbReference>
<dbReference type="Proteomes" id="UP001152888">
    <property type="component" value="Unassembled WGS sequence"/>
</dbReference>
<dbReference type="Gene3D" id="2.60.40.10">
    <property type="entry name" value="Immunoglobulins"/>
    <property type="match status" value="5"/>
</dbReference>
<evidence type="ECO:0000256" key="3">
    <source>
        <dbReference type="ARBA" id="ARBA00022473"/>
    </source>
</evidence>
<feature type="transmembrane region" description="Helical" evidence="16">
    <location>
        <begin position="1257"/>
        <end position="1279"/>
    </location>
</feature>
<dbReference type="FunFam" id="2.60.40.10:FF:001973">
    <property type="entry name" value="Plexin A4, B"/>
    <property type="match status" value="1"/>
</dbReference>
<keyword evidence="7" id="KW-0677">Repeat</keyword>
<comment type="subcellular location">
    <subcellularLocation>
        <location evidence="1">Cell membrane</location>
        <topology evidence="1">Single-pass type I membrane protein</topology>
    </subcellularLocation>
</comment>
<dbReference type="InterPro" id="IPR041019">
    <property type="entry name" value="TIG1_plexin"/>
</dbReference>
<dbReference type="InterPro" id="IPR013548">
    <property type="entry name" value="Plexin_cytoplasmic_RasGAP_dom"/>
</dbReference>
<dbReference type="GO" id="GO:0120025">
    <property type="term" value="C:plasma membrane bounded cell projection"/>
    <property type="evidence" value="ECO:0007669"/>
    <property type="project" value="UniProtKB-ARBA"/>
</dbReference>
<evidence type="ECO:0000256" key="11">
    <source>
        <dbReference type="ARBA" id="ARBA00023136"/>
    </source>
</evidence>
<proteinExistence type="inferred from homology"/>
<dbReference type="InterPro" id="IPR013783">
    <property type="entry name" value="Ig-like_fold"/>
</dbReference>
<sequence length="1907" mass="213204">MAYSYWLPLLVAVASGLWVGAGGGANAQILAQFPGPQEPPARFWHMQLDPTSGRAYAAATNRLFQLDPNVRPEHIVITGPKNDSTQCHAAGCGDSGIQLSLTDNVNKILLIDPESRTIISCGSLYQGACHKYKLGNISATPEFIPKGIAANNPNASTYAYIGPKKYNHLSRSNILYVGTTFTNNGEYRHDVPAIASRDLDTLEIAEYSFSKQSLVSIDVKYRDHFIVQYVYGFNASDYAYFVIVQKQSHLPGQEEQGYVSRLSRTCINDANYDSYTEVTLQCVDSDTKYNLVQDAKITMAGKELASAYGVSPGDYVLVGIFRPARGITNEPQNHSALCLYPLRDVESKFIENIHMCFNGSVKYRNMGYVSGPILDGKCPNSGSAGNIPNFCEVGLKISGSTPLVASAVLTFPNTSLTAVTTASTGRHVLAFLGTHDGKIKKVLLSGPEPPEYEEIVVDEGNAILPDTTLSPSGDYLYVLSTSKVSKINVEHCSTYSNCSSCLESKDPYCGWCSLEKRCTIRSACQKASHSAPRWLSLGTGQQCIDFEQVFPERIPINQMTNVRLTIRTLPSLPPGAKYKCVFGNAEPIDAELTENGLICPTPRLSSRPAIPPKTDHILVSLSVRSSETNKDFVSRNFAYYDCGRHTTCGECVRCKWACNWCVYENKCTHDVSTCQRSIISGENNPNRLPNHGFAYCPQFKRRKSGILLPNNVVKEIVFEVINLPNPSSEHTGFQCIIAIEGATMLVPARVDGDNIVVCDKTTYRYEANEGEHEASVKVVWNRNHHVDSINVTLYKCDILGSHREHADCSLCITRNSKYNCTWCRNSCQYAETCQDIAHNECPRPRIDMIKPLNGPIEGGTLVTIEGSNLGLKKEDVQGKIKIGNITCRLLNYEVSVRIQCITGPSGVEMKAPVRVGNEAGYTKSAVEFSYIDIRLTGLYPPIGPQSGGTQLAITGHYLNIGSEITAYLDEYICQVNHTQASSGRLTCITSRASKPVAISRLTLSIDGANRTLEGNPFTYTPDPTIMEIKPLNSFVSGGRMISVHGTNLDSIQKPQMEVYPLGKLNMPINRTMCTVLSGTLMECPSPPVNRQFHIYSSRSRRSLRKPAAIKMKELKLHLRIGFIMDNVQSVRDLEKHFLNLRSTLLYVEDPKFFKFVNEIKSYKGDTLVIEGENLNSASDEADVVVTIGTKPCNVTSLAMTQLVCSPPEQQPADTDENGVKTETNLPLVVVRVGRSLRFPIGYLQYDIFKSFSFPPEAIIMIAIGTILFILFFVAILFVYRRKSTQAEREYKRIQIQMDTLESNVRSECKLAFAELQTDMTDLTADLENSGIPTLDHTSYIMKVFFPGVSDHPILNSPKVRMNGPRTNYDTAMLQFEQLINNRYFILTFIDILESQKSFNIRNKVNVASLLMVVLMNKMEYATDILKSLLLRLIEKSVYTKHPQLMLRRTESVVEKMLTNWMALCMYRYLKDYAGSSLFLLFKAIKHQIEKGLVDAITHDARYSLSEERLLRENVEYSVVTLHIVQDDLDEKVQCKVLDCDTISQVKSKILDALFKNTPFSLRPSIHEVDLEWRHGRGGHLTLQDEDLTTKTINGWKKLNTLAHYGVKESAVMSLISRQNDSFNNCKTLCHTCVTGMYLNNSQSPIITTNGDIEAANNPRIYHLVKPIDDHQFPNNKLSERTHKAIPEIFLTRLLSTKGTIQKFVDDFFLTILTVNEALPPAVKWLFDLLDDAARKHGIQDPEVVHAWKSNSLPLRFWVNFIKNPDFIFDINKTNTLDSCLSVIAQTFMDACSTTEHRLGKDSPSNKLLFAKDIPRYREMVSQFYNDVAMLPCITDQEMGSAMQQLSAQQADEFDTVAALKELYIYVTKYREPILEALTTDPNCRRLHLAQKMESVAYTLGGDETSSC</sequence>
<dbReference type="GO" id="GO:0002116">
    <property type="term" value="C:semaphorin receptor complex"/>
    <property type="evidence" value="ECO:0007669"/>
    <property type="project" value="TreeGrafter"/>
</dbReference>
<dbReference type="CDD" id="cd11236">
    <property type="entry name" value="Sema_plexin_like"/>
    <property type="match status" value="1"/>
</dbReference>
<keyword evidence="4" id="KW-1003">Cell membrane</keyword>
<reference evidence="19" key="1">
    <citation type="submission" date="2022-03" db="EMBL/GenBank/DDBJ databases">
        <authorList>
            <person name="Sayadi A."/>
        </authorList>
    </citation>
    <scope>NUCLEOTIDE SEQUENCE</scope>
</reference>
<dbReference type="InterPro" id="IPR016201">
    <property type="entry name" value="PSI"/>
</dbReference>
<evidence type="ECO:0000313" key="19">
    <source>
        <dbReference type="EMBL" id="CAH1955554.1"/>
    </source>
</evidence>
<dbReference type="InterPro" id="IPR046800">
    <property type="entry name" value="Plexin_RBD"/>
</dbReference>
<dbReference type="PANTHER" id="PTHR22625:SF44">
    <property type="entry name" value="PLEXIN-B"/>
    <property type="match status" value="1"/>
</dbReference>
<dbReference type="SUPFAM" id="SSF48350">
    <property type="entry name" value="GTPase activation domain, GAP"/>
    <property type="match status" value="1"/>
</dbReference>
<evidence type="ECO:0000256" key="10">
    <source>
        <dbReference type="ARBA" id="ARBA00022989"/>
    </source>
</evidence>